<dbReference type="AlphaFoldDB" id="A0A3G8YI04"/>
<evidence type="ECO:0000256" key="7">
    <source>
        <dbReference type="SAM" id="Phobius"/>
    </source>
</evidence>
<evidence type="ECO:0000256" key="3">
    <source>
        <dbReference type="ARBA" id="ARBA00022723"/>
    </source>
</evidence>
<keyword evidence="3 6" id="KW-0479">Metal-binding</keyword>
<dbReference type="InterPro" id="IPR009056">
    <property type="entry name" value="Cyt_c-like_dom"/>
</dbReference>
<keyword evidence="7" id="KW-0472">Membrane</keyword>
<dbReference type="PANTHER" id="PTHR37823:SF1">
    <property type="entry name" value="CYTOCHROME C-553-LIKE"/>
    <property type="match status" value="1"/>
</dbReference>
<protein>
    <submittedName>
        <fullName evidence="9">Cytochrome c</fullName>
    </submittedName>
</protein>
<sequence length="153" mass="15435">MCRLKARRTLYASIIIHLPAARLRAGQIVLPGVLTLFFAVLGLSYYAGTQLSGIQESAAVATAAPAGTGGTALFAGNCAGCHGAAGGGGIGPKLAGLVKPWSAAEFDAAVLDGHAPGGRTLSAMMPHFRTAGLDGQPPSEAQMADLYAFVRGL</sequence>
<dbReference type="GO" id="GO:0020037">
    <property type="term" value="F:heme binding"/>
    <property type="evidence" value="ECO:0007669"/>
    <property type="project" value="InterPro"/>
</dbReference>
<dbReference type="Gene3D" id="1.10.760.10">
    <property type="entry name" value="Cytochrome c-like domain"/>
    <property type="match status" value="1"/>
</dbReference>
<evidence type="ECO:0000313" key="9">
    <source>
        <dbReference type="EMBL" id="AZI44882.1"/>
    </source>
</evidence>
<keyword evidence="5 6" id="KW-0408">Iron</keyword>
<dbReference type="EMBL" id="CP034186">
    <property type="protein sequence ID" value="AZI44882.1"/>
    <property type="molecule type" value="Genomic_DNA"/>
</dbReference>
<keyword evidence="7" id="KW-1133">Transmembrane helix</keyword>
<dbReference type="GO" id="GO:0046872">
    <property type="term" value="F:metal ion binding"/>
    <property type="evidence" value="ECO:0007669"/>
    <property type="project" value="UniProtKB-KW"/>
</dbReference>
<evidence type="ECO:0000256" key="5">
    <source>
        <dbReference type="ARBA" id="ARBA00023004"/>
    </source>
</evidence>
<keyword evidence="9" id="KW-0614">Plasmid</keyword>
<dbReference type="OrthoDB" id="68492at2"/>
<evidence type="ECO:0000256" key="6">
    <source>
        <dbReference type="PROSITE-ProRule" id="PRU00433"/>
    </source>
</evidence>
<dbReference type="GO" id="GO:0009055">
    <property type="term" value="F:electron transfer activity"/>
    <property type="evidence" value="ECO:0007669"/>
    <property type="project" value="InterPro"/>
</dbReference>
<organism evidence="9 10">
    <name type="scientific">Deinococcus psychrotolerans</name>
    <dbReference type="NCBI Taxonomy" id="2489213"/>
    <lineage>
        <taxon>Bacteria</taxon>
        <taxon>Thermotogati</taxon>
        <taxon>Deinococcota</taxon>
        <taxon>Deinococci</taxon>
        <taxon>Deinococcales</taxon>
        <taxon>Deinococcaceae</taxon>
        <taxon>Deinococcus</taxon>
    </lineage>
</organism>
<dbReference type="Proteomes" id="UP000276417">
    <property type="component" value="Plasmid unnamed2"/>
</dbReference>
<keyword evidence="4" id="KW-0249">Electron transport</keyword>
<gene>
    <name evidence="9" type="ORF">EHF33_18375</name>
</gene>
<keyword evidence="7" id="KW-0812">Transmembrane</keyword>
<feature type="transmembrane region" description="Helical" evidence="7">
    <location>
        <begin position="28"/>
        <end position="47"/>
    </location>
</feature>
<reference evidence="9 10" key="1">
    <citation type="submission" date="2018-11" db="EMBL/GenBank/DDBJ databases">
        <title>Deinococcus shelandsis sp. nov., isolated from South Shetland Islands soil of Antarctica.</title>
        <authorList>
            <person name="Tian J."/>
        </authorList>
    </citation>
    <scope>NUCLEOTIDE SEQUENCE [LARGE SCALE GENOMIC DNA]</scope>
    <source>
        <strain evidence="9 10">S14-83T</strain>
        <plasmid evidence="9 10">unnamed2</plasmid>
    </source>
</reference>
<evidence type="ECO:0000313" key="10">
    <source>
        <dbReference type="Proteomes" id="UP000276417"/>
    </source>
</evidence>
<name>A0A3G8YI04_9DEIO</name>
<geneLocation type="plasmid" evidence="9 10">
    <name>unnamed2</name>
</geneLocation>
<dbReference type="PANTHER" id="PTHR37823">
    <property type="entry name" value="CYTOCHROME C-553-LIKE"/>
    <property type="match status" value="1"/>
</dbReference>
<keyword evidence="2 6" id="KW-0349">Heme</keyword>
<dbReference type="KEGG" id="dph:EHF33_18375"/>
<feature type="domain" description="Cytochrome c" evidence="8">
    <location>
        <begin position="65"/>
        <end position="153"/>
    </location>
</feature>
<keyword evidence="1" id="KW-0813">Transport</keyword>
<dbReference type="Pfam" id="PF00034">
    <property type="entry name" value="Cytochrom_C"/>
    <property type="match status" value="1"/>
</dbReference>
<keyword evidence="10" id="KW-1185">Reference proteome</keyword>
<evidence type="ECO:0000256" key="2">
    <source>
        <dbReference type="ARBA" id="ARBA00022617"/>
    </source>
</evidence>
<dbReference type="PROSITE" id="PS51007">
    <property type="entry name" value="CYTC"/>
    <property type="match status" value="1"/>
</dbReference>
<evidence type="ECO:0000256" key="4">
    <source>
        <dbReference type="ARBA" id="ARBA00022982"/>
    </source>
</evidence>
<evidence type="ECO:0000256" key="1">
    <source>
        <dbReference type="ARBA" id="ARBA00022448"/>
    </source>
</evidence>
<evidence type="ECO:0000259" key="8">
    <source>
        <dbReference type="PROSITE" id="PS51007"/>
    </source>
</evidence>
<proteinExistence type="predicted"/>
<dbReference type="InterPro" id="IPR036909">
    <property type="entry name" value="Cyt_c-like_dom_sf"/>
</dbReference>
<dbReference type="InterPro" id="IPR051811">
    <property type="entry name" value="Cytochrome_c550/c551-like"/>
</dbReference>
<dbReference type="SUPFAM" id="SSF46626">
    <property type="entry name" value="Cytochrome c"/>
    <property type="match status" value="1"/>
</dbReference>
<accession>A0A3G8YI04</accession>